<reference evidence="3" key="1">
    <citation type="journal article" date="2020" name="Stud. Mycol.">
        <title>101 Dothideomycetes genomes: a test case for predicting lifestyles and emergence of pathogens.</title>
        <authorList>
            <person name="Haridas S."/>
            <person name="Albert R."/>
            <person name="Binder M."/>
            <person name="Bloem J."/>
            <person name="Labutti K."/>
            <person name="Salamov A."/>
            <person name="Andreopoulos B."/>
            <person name="Baker S."/>
            <person name="Barry K."/>
            <person name="Bills G."/>
            <person name="Bluhm B."/>
            <person name="Cannon C."/>
            <person name="Castanera R."/>
            <person name="Culley D."/>
            <person name="Daum C."/>
            <person name="Ezra D."/>
            <person name="Gonzalez J."/>
            <person name="Henrissat B."/>
            <person name="Kuo A."/>
            <person name="Liang C."/>
            <person name="Lipzen A."/>
            <person name="Lutzoni F."/>
            <person name="Magnuson J."/>
            <person name="Mondo S."/>
            <person name="Nolan M."/>
            <person name="Ohm R."/>
            <person name="Pangilinan J."/>
            <person name="Park H.-J."/>
            <person name="Ramirez L."/>
            <person name="Alfaro M."/>
            <person name="Sun H."/>
            <person name="Tritt A."/>
            <person name="Yoshinaga Y."/>
            <person name="Zwiers L.-H."/>
            <person name="Turgeon B."/>
            <person name="Goodwin S."/>
            <person name="Spatafora J."/>
            <person name="Crous P."/>
            <person name="Grigoriev I."/>
        </authorList>
    </citation>
    <scope>NUCLEOTIDE SEQUENCE</scope>
    <source>
        <strain evidence="3">CBS 113979</strain>
    </source>
</reference>
<dbReference type="Pfam" id="PF26640">
    <property type="entry name" value="DUF8212"/>
    <property type="match status" value="1"/>
</dbReference>
<dbReference type="PANTHER" id="PTHR10622:SF10">
    <property type="entry name" value="HET DOMAIN-CONTAINING PROTEIN"/>
    <property type="match status" value="1"/>
</dbReference>
<dbReference type="Pfam" id="PF06985">
    <property type="entry name" value="HET"/>
    <property type="match status" value="1"/>
</dbReference>
<dbReference type="Proteomes" id="UP000800041">
    <property type="component" value="Unassembled WGS sequence"/>
</dbReference>
<dbReference type="InterPro" id="IPR058525">
    <property type="entry name" value="DUF8212"/>
</dbReference>
<keyword evidence="4" id="KW-1185">Reference proteome</keyword>
<evidence type="ECO:0000313" key="4">
    <source>
        <dbReference type="Proteomes" id="UP000800041"/>
    </source>
</evidence>
<proteinExistence type="predicted"/>
<dbReference type="PANTHER" id="PTHR10622">
    <property type="entry name" value="HET DOMAIN-CONTAINING PROTEIN"/>
    <property type="match status" value="1"/>
</dbReference>
<dbReference type="EMBL" id="ML977151">
    <property type="protein sequence ID" value="KAF1987816.1"/>
    <property type="molecule type" value="Genomic_DNA"/>
</dbReference>
<accession>A0A6G1H3L7</accession>
<dbReference type="OrthoDB" id="20872at2759"/>
<dbReference type="InterPro" id="IPR010730">
    <property type="entry name" value="HET"/>
</dbReference>
<gene>
    <name evidence="3" type="ORF">K402DRAFT_46332</name>
</gene>
<protein>
    <submittedName>
        <fullName evidence="3">HET-domain-containing protein</fullName>
    </submittedName>
</protein>
<feature type="domain" description="DUF8212" evidence="2">
    <location>
        <begin position="220"/>
        <end position="246"/>
    </location>
</feature>
<name>A0A6G1H3L7_9PEZI</name>
<sequence length="544" mass="61022">MRLLDVNSADLRLVEFSDAESVEYSILSHTWGEGEVLFADIQSGNFKDKAGYLKIKYTCNQAREHGIPYAWVDTCCIDKSSSAELSEAINSMYSWYQAARVCYVYLADVPFGDANSGFPKSKWFTRGWTLQELIAPRDANFYSKEWTNFGTKVELVDILSVLTGIDTGILLGQVGMETQSIARRMSWASKRTTTRVEDMAYCLMGLFGVNMPMLYGEGKRSFIRLQEEIMKTSDDMSLFAWRRKDPPLGLESGLLTDSPRDFQHTGDVFPYRNLSLEPYSATNRGISITLGFPDRPYNDIYIAALDCPNPKTYERCVGICLKRLGSRDQQFTRVRLDHLVMDAPHGTPQTVYVRQGGPLPGPSDVYHQHWIALREGPVKWEGQRGFHVHSILYGPAASLPFHATSLLSNWNVTAPYRGWIPKGLKREYSIFKNVNTLAVVICFKHTDGAAISVMLGSGSDAGVTADATLCISGDLQYFVSQFNPKRLSNSRVSIVLGNHTVTVDAQRHVLPGNILVFVVDIKIRPHDDSDAHPIKSKRKFLGLR</sequence>
<feature type="domain" description="Heterokaryon incompatibility" evidence="1">
    <location>
        <begin position="24"/>
        <end position="108"/>
    </location>
</feature>
<organism evidence="3 4">
    <name type="scientific">Aulographum hederae CBS 113979</name>
    <dbReference type="NCBI Taxonomy" id="1176131"/>
    <lineage>
        <taxon>Eukaryota</taxon>
        <taxon>Fungi</taxon>
        <taxon>Dikarya</taxon>
        <taxon>Ascomycota</taxon>
        <taxon>Pezizomycotina</taxon>
        <taxon>Dothideomycetes</taxon>
        <taxon>Pleosporomycetidae</taxon>
        <taxon>Aulographales</taxon>
        <taxon>Aulographaceae</taxon>
    </lineage>
</organism>
<dbReference type="AlphaFoldDB" id="A0A6G1H3L7"/>
<evidence type="ECO:0000259" key="1">
    <source>
        <dbReference type="Pfam" id="PF06985"/>
    </source>
</evidence>
<evidence type="ECO:0000259" key="2">
    <source>
        <dbReference type="Pfam" id="PF26640"/>
    </source>
</evidence>
<evidence type="ECO:0000313" key="3">
    <source>
        <dbReference type="EMBL" id="KAF1987816.1"/>
    </source>
</evidence>